<evidence type="ECO:0000256" key="5">
    <source>
        <dbReference type="ARBA" id="ARBA00022683"/>
    </source>
</evidence>
<evidence type="ECO:0000256" key="3">
    <source>
        <dbReference type="ARBA" id="ARBA00022475"/>
    </source>
</evidence>
<evidence type="ECO:0000256" key="7">
    <source>
        <dbReference type="ARBA" id="ARBA00022989"/>
    </source>
</evidence>
<dbReference type="InterPro" id="IPR004704">
    <property type="entry name" value="PTS_IID_man"/>
</dbReference>
<dbReference type="InterPro" id="IPR050303">
    <property type="entry name" value="GatZ_KbaZ_carbometab"/>
</dbReference>
<evidence type="ECO:0000256" key="8">
    <source>
        <dbReference type="ARBA" id="ARBA00023136"/>
    </source>
</evidence>
<evidence type="ECO:0000256" key="9">
    <source>
        <dbReference type="SAM" id="Phobius"/>
    </source>
</evidence>
<evidence type="ECO:0000256" key="6">
    <source>
        <dbReference type="ARBA" id="ARBA00022692"/>
    </source>
</evidence>
<name>A0A1G8N348_9BACI</name>
<dbReference type="PROSITE" id="PS51108">
    <property type="entry name" value="PTS_EIID"/>
    <property type="match status" value="1"/>
</dbReference>
<feature type="transmembrane region" description="Helical" evidence="9">
    <location>
        <begin position="145"/>
        <end position="171"/>
    </location>
</feature>
<comment type="subcellular location">
    <subcellularLocation>
        <location evidence="1">Cell membrane</location>
        <topology evidence="1">Multi-pass membrane protein</topology>
    </subcellularLocation>
</comment>
<reference evidence="10 11" key="1">
    <citation type="submission" date="2016-10" db="EMBL/GenBank/DDBJ databases">
        <authorList>
            <person name="de Groot N.N."/>
        </authorList>
    </citation>
    <scope>NUCLEOTIDE SEQUENCE [LARGE SCALE GENOMIC DNA]</scope>
    <source>
        <strain evidence="10 11">DSM 21771</strain>
    </source>
</reference>
<accession>A0A1G8N348</accession>
<keyword evidence="5" id="KW-0598">Phosphotransferase system</keyword>
<feature type="transmembrane region" description="Helical" evidence="9">
    <location>
        <begin position="192"/>
        <end position="212"/>
    </location>
</feature>
<keyword evidence="2" id="KW-0813">Transport</keyword>
<feature type="transmembrane region" description="Helical" evidence="9">
    <location>
        <begin position="257"/>
        <end position="275"/>
    </location>
</feature>
<dbReference type="PANTHER" id="PTHR32502:SF5">
    <property type="entry name" value="N-ACETYLGALACTOSAMINE PERMEASE IID COMPONENT-RELATED"/>
    <property type="match status" value="1"/>
</dbReference>
<feature type="transmembrane region" description="Helical" evidence="9">
    <location>
        <begin position="116"/>
        <end position="139"/>
    </location>
</feature>
<proteinExistence type="predicted"/>
<evidence type="ECO:0000256" key="2">
    <source>
        <dbReference type="ARBA" id="ARBA00022448"/>
    </source>
</evidence>
<keyword evidence="6 9" id="KW-0812">Transmembrane</keyword>
<dbReference type="OrthoDB" id="9795582at2"/>
<dbReference type="EMBL" id="FNEN01000005">
    <property type="protein sequence ID" value="SDI74467.1"/>
    <property type="molecule type" value="Genomic_DNA"/>
</dbReference>
<evidence type="ECO:0000313" key="10">
    <source>
        <dbReference type="EMBL" id="SDI74467.1"/>
    </source>
</evidence>
<keyword evidence="7 9" id="KW-1133">Transmembrane helix</keyword>
<dbReference type="GO" id="GO:0009401">
    <property type="term" value="P:phosphoenolpyruvate-dependent sugar phosphotransferase system"/>
    <property type="evidence" value="ECO:0007669"/>
    <property type="project" value="UniProtKB-KW"/>
</dbReference>
<evidence type="ECO:0000256" key="1">
    <source>
        <dbReference type="ARBA" id="ARBA00004651"/>
    </source>
</evidence>
<feature type="transmembrane region" description="Helical" evidence="9">
    <location>
        <begin position="232"/>
        <end position="250"/>
    </location>
</feature>
<gene>
    <name evidence="10" type="ORF">SAMN04488123_105170</name>
</gene>
<organism evidence="10 11">
    <name type="scientific">Natribacillus halophilus</name>
    <dbReference type="NCBI Taxonomy" id="549003"/>
    <lineage>
        <taxon>Bacteria</taxon>
        <taxon>Bacillati</taxon>
        <taxon>Bacillota</taxon>
        <taxon>Bacilli</taxon>
        <taxon>Bacillales</taxon>
        <taxon>Bacillaceae</taxon>
        <taxon>Natribacillus</taxon>
    </lineage>
</organism>
<dbReference type="AlphaFoldDB" id="A0A1G8N348"/>
<keyword evidence="3" id="KW-1003">Cell membrane</keyword>
<dbReference type="RefSeq" id="WP_090397785.1">
    <property type="nucleotide sequence ID" value="NZ_FNEN01000005.1"/>
</dbReference>
<evidence type="ECO:0000256" key="4">
    <source>
        <dbReference type="ARBA" id="ARBA00022597"/>
    </source>
</evidence>
<feature type="transmembrane region" description="Helical" evidence="9">
    <location>
        <begin position="76"/>
        <end position="95"/>
    </location>
</feature>
<keyword evidence="8 9" id="KW-0472">Membrane</keyword>
<sequence length="284" mass="31274">MASNELEKNDQSDEELSPELTRKQLIHLGFRSLMLQASFNYERMQGGGWLYSILPGLQHAHRNKKDLSNSMQDNMAFFNTHPFLVTFIMGIVLAMEQNKEDRAAIRGIRVAMMGPLGGVGDALFYLTLLPLTGGIAASMAIEGNIFGPIMFIIVFNVIHFGTRFSLMFYGYRAGVNAIAKIKEGTQRISRGATIVGITVVGGLIATFVTIDVDYFLDFGETEMDIQEDVLDSIMPGLLPLVYTLAMYFLLKKKQSPLILIGITVLFGLLGAYLGILEGGIDDDA</sequence>
<keyword evidence="4" id="KW-0762">Sugar transport</keyword>
<protein>
    <submittedName>
        <fullName evidence="10">PTS system, N-acetylgalactosamine-specific IID component</fullName>
    </submittedName>
</protein>
<dbReference type="GO" id="GO:0005886">
    <property type="term" value="C:plasma membrane"/>
    <property type="evidence" value="ECO:0007669"/>
    <property type="project" value="UniProtKB-SubCell"/>
</dbReference>
<dbReference type="Pfam" id="PF03613">
    <property type="entry name" value="EIID-AGA"/>
    <property type="match status" value="1"/>
</dbReference>
<evidence type="ECO:0000313" key="11">
    <source>
        <dbReference type="Proteomes" id="UP000198853"/>
    </source>
</evidence>
<dbReference type="Proteomes" id="UP000198853">
    <property type="component" value="Unassembled WGS sequence"/>
</dbReference>
<keyword evidence="11" id="KW-1185">Reference proteome</keyword>
<dbReference type="PANTHER" id="PTHR32502">
    <property type="entry name" value="N-ACETYLGALACTOSAMINE PERMEASE II COMPONENT-RELATED"/>
    <property type="match status" value="1"/>
</dbReference>